<reference evidence="3 4" key="1">
    <citation type="submission" date="2017-06" db="EMBL/GenBank/DDBJ databases">
        <title>Complete genome of Francisella halioticida.</title>
        <authorList>
            <person name="Sjodin A."/>
        </authorList>
    </citation>
    <scope>NUCLEOTIDE SEQUENCE [LARGE SCALE GENOMIC DNA]</scope>
    <source>
        <strain evidence="3 4">DSM 23729</strain>
    </source>
</reference>
<evidence type="ECO:0000313" key="4">
    <source>
        <dbReference type="Proteomes" id="UP000249910"/>
    </source>
</evidence>
<dbReference type="Gene3D" id="3.90.45.10">
    <property type="entry name" value="Peptide deformylase"/>
    <property type="match status" value="1"/>
</dbReference>
<feature type="binding site" evidence="2">
    <location>
        <position position="138"/>
    </location>
    <ligand>
        <name>Fe cation</name>
        <dbReference type="ChEBI" id="CHEBI:24875"/>
    </ligand>
</feature>
<comment type="function">
    <text evidence="2">Removes the formyl group from the N-terminal Met of newly synthesized proteins. Requires at least a dipeptide for an efficient rate of reaction. N-terminal L-methionine is a prerequisite for activity but the enzyme has broad specificity at other positions.</text>
</comment>
<dbReference type="PANTHER" id="PTHR10458:SF22">
    <property type="entry name" value="PEPTIDE DEFORMYLASE"/>
    <property type="match status" value="1"/>
</dbReference>
<keyword evidence="2" id="KW-0408">Iron</keyword>
<dbReference type="EC" id="3.5.1.88" evidence="2"/>
<keyword evidence="4" id="KW-1185">Reference proteome</keyword>
<feature type="active site" evidence="2">
    <location>
        <position position="139"/>
    </location>
</feature>
<dbReference type="PANTHER" id="PTHR10458">
    <property type="entry name" value="PEPTIDE DEFORMYLASE"/>
    <property type="match status" value="1"/>
</dbReference>
<accession>A0ABM6LXH0</accession>
<dbReference type="SUPFAM" id="SSF56420">
    <property type="entry name" value="Peptide deformylase"/>
    <property type="match status" value="1"/>
</dbReference>
<organism evidence="3 4">
    <name type="scientific">Francisella halioticida</name>
    <dbReference type="NCBI Taxonomy" id="549298"/>
    <lineage>
        <taxon>Bacteria</taxon>
        <taxon>Pseudomonadati</taxon>
        <taxon>Pseudomonadota</taxon>
        <taxon>Gammaproteobacteria</taxon>
        <taxon>Thiotrichales</taxon>
        <taxon>Francisellaceae</taxon>
        <taxon>Francisella</taxon>
    </lineage>
</organism>
<dbReference type="PIRSF" id="PIRSF004749">
    <property type="entry name" value="Pep_def"/>
    <property type="match status" value="1"/>
</dbReference>
<evidence type="ECO:0000256" key="2">
    <source>
        <dbReference type="HAMAP-Rule" id="MF_00163"/>
    </source>
</evidence>
<name>A0ABM6LXH0_9GAMM</name>
<dbReference type="InterPro" id="IPR036821">
    <property type="entry name" value="Peptide_deformylase_sf"/>
</dbReference>
<dbReference type="EMBL" id="CP022132">
    <property type="protein sequence ID" value="ASG67307.1"/>
    <property type="molecule type" value="Genomic_DNA"/>
</dbReference>
<gene>
    <name evidence="2 3" type="primary">def</name>
    <name evidence="3" type="ORF">CDV26_01895</name>
</gene>
<keyword evidence="2" id="KW-0378">Hydrolase</keyword>
<proteinExistence type="inferred from homology"/>
<sequence>MNMSLEILKYPHSILKEVAEELKKEEINNQLRTTLDEMREMMLDANGAGLAAIQVGIKKRFFIMFDNLDDSSPEIIAIINPKIIAQDGEVIDEEGCLSFPGVSAKVKRATNVKISALNEFGKEVIIQKDGFLARCIQHEIDHLNGITFFDHLGSLKRKMIEKKYKKLMKENSNYQV</sequence>
<dbReference type="CDD" id="cd00487">
    <property type="entry name" value="Pep_deformylase"/>
    <property type="match status" value="1"/>
</dbReference>
<dbReference type="InterPro" id="IPR023635">
    <property type="entry name" value="Peptide_deformylase"/>
</dbReference>
<protein>
    <recommendedName>
        <fullName evidence="2">Peptide deformylase</fullName>
        <shortName evidence="2">PDF</shortName>
        <ecNumber evidence="2">3.5.1.88</ecNumber>
    </recommendedName>
    <alternativeName>
        <fullName evidence="2">Polypeptide deformylase</fullName>
    </alternativeName>
</protein>
<dbReference type="Pfam" id="PF01327">
    <property type="entry name" value="Pep_deformylase"/>
    <property type="match status" value="1"/>
</dbReference>
<comment type="cofactor">
    <cofactor evidence="2">
        <name>Fe(2+)</name>
        <dbReference type="ChEBI" id="CHEBI:29033"/>
    </cofactor>
    <text evidence="2">Binds 1 Fe(2+) ion.</text>
</comment>
<keyword evidence="2" id="KW-0648">Protein biosynthesis</keyword>
<evidence type="ECO:0000256" key="1">
    <source>
        <dbReference type="ARBA" id="ARBA00010759"/>
    </source>
</evidence>
<comment type="catalytic activity">
    <reaction evidence="2">
        <text>N-terminal N-formyl-L-methionyl-[peptide] + H2O = N-terminal L-methionyl-[peptide] + formate</text>
        <dbReference type="Rhea" id="RHEA:24420"/>
        <dbReference type="Rhea" id="RHEA-COMP:10639"/>
        <dbReference type="Rhea" id="RHEA-COMP:10640"/>
        <dbReference type="ChEBI" id="CHEBI:15377"/>
        <dbReference type="ChEBI" id="CHEBI:15740"/>
        <dbReference type="ChEBI" id="CHEBI:49298"/>
        <dbReference type="ChEBI" id="CHEBI:64731"/>
        <dbReference type="EC" id="3.5.1.88"/>
    </reaction>
</comment>
<comment type="similarity">
    <text evidence="1 2">Belongs to the polypeptide deformylase family.</text>
</comment>
<keyword evidence="2" id="KW-0479">Metal-binding</keyword>
<dbReference type="PRINTS" id="PR01576">
    <property type="entry name" value="PDEFORMYLASE"/>
</dbReference>
<feature type="binding site" evidence="2">
    <location>
        <position position="142"/>
    </location>
    <ligand>
        <name>Fe cation</name>
        <dbReference type="ChEBI" id="CHEBI:24875"/>
    </ligand>
</feature>
<feature type="binding site" evidence="2">
    <location>
        <position position="96"/>
    </location>
    <ligand>
        <name>Fe cation</name>
        <dbReference type="ChEBI" id="CHEBI:24875"/>
    </ligand>
</feature>
<dbReference type="Proteomes" id="UP000249910">
    <property type="component" value="Chromosome"/>
</dbReference>
<dbReference type="NCBIfam" id="NF001159">
    <property type="entry name" value="PRK00150.1-3"/>
    <property type="match status" value="1"/>
</dbReference>
<dbReference type="HAMAP" id="MF_00163">
    <property type="entry name" value="Pep_deformylase"/>
    <property type="match status" value="1"/>
</dbReference>
<evidence type="ECO:0000313" key="3">
    <source>
        <dbReference type="EMBL" id="ASG67307.1"/>
    </source>
</evidence>
<dbReference type="NCBIfam" id="TIGR00079">
    <property type="entry name" value="pept_deformyl"/>
    <property type="match status" value="1"/>
</dbReference>